<feature type="region of interest" description="Disordered" evidence="18">
    <location>
        <begin position="628"/>
        <end position="680"/>
    </location>
</feature>
<feature type="compositionally biased region" description="Polar residues" evidence="18">
    <location>
        <begin position="1111"/>
        <end position="1123"/>
    </location>
</feature>
<evidence type="ECO:0000256" key="7">
    <source>
        <dbReference type="ARBA" id="ARBA00014931"/>
    </source>
</evidence>
<keyword evidence="12" id="KW-0560">Oxidoreductase</keyword>
<comment type="catalytic activity">
    <reaction evidence="16">
        <text>choline + 2 reduced [2Fe-2S]-[ferredoxin] + O2 + 2 H(+) = betaine aldehyde hydrate + 2 oxidized [2Fe-2S]-[ferredoxin] + H2O</text>
        <dbReference type="Rhea" id="RHEA:17769"/>
        <dbReference type="Rhea" id="RHEA-COMP:10000"/>
        <dbReference type="Rhea" id="RHEA-COMP:10001"/>
        <dbReference type="ChEBI" id="CHEBI:15354"/>
        <dbReference type="ChEBI" id="CHEBI:15377"/>
        <dbReference type="ChEBI" id="CHEBI:15378"/>
        <dbReference type="ChEBI" id="CHEBI:15379"/>
        <dbReference type="ChEBI" id="CHEBI:15870"/>
        <dbReference type="ChEBI" id="CHEBI:33737"/>
        <dbReference type="ChEBI" id="CHEBI:33738"/>
        <dbReference type="EC" id="1.14.15.7"/>
    </reaction>
</comment>
<feature type="compositionally biased region" description="Basic and acidic residues" evidence="18">
    <location>
        <begin position="628"/>
        <end position="653"/>
    </location>
</feature>
<dbReference type="SUPFAM" id="SSF50022">
    <property type="entry name" value="ISP domain"/>
    <property type="match status" value="1"/>
</dbReference>
<dbReference type="Gene3D" id="2.102.10.10">
    <property type="entry name" value="Rieske [2Fe-2S] iron-sulphur domain"/>
    <property type="match status" value="1"/>
</dbReference>
<feature type="repeat" description="PPR" evidence="17">
    <location>
        <begin position="275"/>
        <end position="309"/>
    </location>
</feature>
<dbReference type="PANTHER" id="PTHR43756:SF5">
    <property type="entry name" value="CHOLINE MONOOXYGENASE, CHLOROPLASTIC"/>
    <property type="match status" value="1"/>
</dbReference>
<comment type="pathway">
    <text evidence="4">Amine and polyamine biosynthesis; betaine biosynthesis via choline pathway; betaine aldehyde from choline (monooxygenase route): step 1/1.</text>
</comment>
<dbReference type="InterPro" id="IPR015879">
    <property type="entry name" value="Ring_hydroxy_dOase_asu_C_dom"/>
</dbReference>
<evidence type="ECO:0000256" key="12">
    <source>
        <dbReference type="ARBA" id="ARBA00023002"/>
    </source>
</evidence>
<dbReference type="InterPro" id="IPR002885">
    <property type="entry name" value="PPR_rpt"/>
</dbReference>
<dbReference type="PRINTS" id="PR00090">
    <property type="entry name" value="RNGDIOXGNASE"/>
</dbReference>
<comment type="cofactor">
    <cofactor evidence="15">
        <name>[2Fe-2S] cluster</name>
        <dbReference type="ChEBI" id="CHEBI:190135"/>
    </cofactor>
</comment>
<evidence type="ECO:0000256" key="6">
    <source>
        <dbReference type="ARBA" id="ARBA00012763"/>
    </source>
</evidence>
<dbReference type="EMBL" id="CP144696">
    <property type="protein sequence ID" value="WVZ12513.1"/>
    <property type="molecule type" value="Genomic_DNA"/>
</dbReference>
<keyword evidence="13" id="KW-0408">Iron</keyword>
<dbReference type="InterPro" id="IPR046848">
    <property type="entry name" value="E_motif"/>
</dbReference>
<evidence type="ECO:0000313" key="21">
    <source>
        <dbReference type="EMBL" id="WVZ12513.1"/>
    </source>
</evidence>
<keyword evidence="8" id="KW-0001">2Fe-2S</keyword>
<comment type="cofactor">
    <cofactor evidence="1">
        <name>Fe cation</name>
        <dbReference type="ChEBI" id="CHEBI:24875"/>
    </cofactor>
</comment>
<dbReference type="Pfam" id="PF13041">
    <property type="entry name" value="PPR_2"/>
    <property type="match status" value="2"/>
</dbReference>
<keyword evidence="9" id="KW-0479">Metal-binding</keyword>
<dbReference type="Pfam" id="PF22936">
    <property type="entry name" value="Pol_BBD"/>
    <property type="match status" value="1"/>
</dbReference>
<proteinExistence type="inferred from homology"/>
<feature type="compositionally biased region" description="Low complexity" evidence="18">
    <location>
        <begin position="1143"/>
        <end position="1165"/>
    </location>
</feature>
<dbReference type="PROSITE" id="PS51296">
    <property type="entry name" value="RIESKE"/>
    <property type="match status" value="1"/>
</dbReference>
<dbReference type="InterPro" id="IPR017941">
    <property type="entry name" value="Rieske_2Fe-2S"/>
</dbReference>
<dbReference type="NCBIfam" id="TIGR00756">
    <property type="entry name" value="PPR"/>
    <property type="match status" value="2"/>
</dbReference>
<dbReference type="Pfam" id="PF00665">
    <property type="entry name" value="rve"/>
    <property type="match status" value="1"/>
</dbReference>
<dbReference type="InterPro" id="IPR011990">
    <property type="entry name" value="TPR-like_helical_dom_sf"/>
</dbReference>
<dbReference type="Pfam" id="PF20431">
    <property type="entry name" value="E_motif"/>
    <property type="match status" value="1"/>
</dbReference>
<dbReference type="InterPro" id="IPR036922">
    <property type="entry name" value="Rieske_2Fe-2S_sf"/>
</dbReference>
<protein>
    <recommendedName>
        <fullName evidence="7">Choline monooxygenase, chloroplastic</fullName>
        <ecNumber evidence="6">1.14.15.7</ecNumber>
    </recommendedName>
</protein>
<dbReference type="InterPro" id="IPR054722">
    <property type="entry name" value="PolX-like_BBD"/>
</dbReference>
<name>A0AAQ3S101_VIGMU</name>
<evidence type="ECO:0000313" key="22">
    <source>
        <dbReference type="Proteomes" id="UP001374535"/>
    </source>
</evidence>
<evidence type="ECO:0000256" key="14">
    <source>
        <dbReference type="ARBA" id="ARBA00023014"/>
    </source>
</evidence>
<gene>
    <name evidence="21" type="ORF">V8G54_017043</name>
</gene>
<dbReference type="SUPFAM" id="SSF53098">
    <property type="entry name" value="Ribonuclease H-like"/>
    <property type="match status" value="1"/>
</dbReference>
<dbReference type="GO" id="GO:0051537">
    <property type="term" value="F:2 iron, 2 sulfur cluster binding"/>
    <property type="evidence" value="ECO:0007669"/>
    <property type="project" value="UniProtKB-KW"/>
</dbReference>
<feature type="region of interest" description="Disordered" evidence="18">
    <location>
        <begin position="1111"/>
        <end position="1166"/>
    </location>
</feature>
<dbReference type="Gene3D" id="1.25.40.10">
    <property type="entry name" value="Tetratricopeptide repeat domain"/>
    <property type="match status" value="3"/>
</dbReference>
<dbReference type="Pfam" id="PF25597">
    <property type="entry name" value="SH3_retrovirus"/>
    <property type="match status" value="1"/>
</dbReference>
<evidence type="ECO:0000256" key="5">
    <source>
        <dbReference type="ARBA" id="ARBA00010848"/>
    </source>
</evidence>
<dbReference type="CDD" id="cd08883">
    <property type="entry name" value="RHO_alpha_C_CMO-like"/>
    <property type="match status" value="1"/>
</dbReference>
<keyword evidence="11" id="KW-0809">Transit peptide</keyword>
<dbReference type="PROSITE" id="PS51375">
    <property type="entry name" value="PPR"/>
    <property type="match status" value="4"/>
</dbReference>
<feature type="domain" description="Rieske" evidence="20">
    <location>
        <begin position="1383"/>
        <end position="1490"/>
    </location>
</feature>
<dbReference type="InterPro" id="IPR001663">
    <property type="entry name" value="Rng_hydr_dOase-A"/>
</dbReference>
<dbReference type="GO" id="GO:0015074">
    <property type="term" value="P:DNA integration"/>
    <property type="evidence" value="ECO:0007669"/>
    <property type="project" value="InterPro"/>
</dbReference>
<dbReference type="Pfam" id="PF07727">
    <property type="entry name" value="RVT_2"/>
    <property type="match status" value="1"/>
</dbReference>
<dbReference type="FunFam" id="1.25.40.10:FF:000242">
    <property type="entry name" value="Pentatricopeptide repeat-containing protein"/>
    <property type="match status" value="1"/>
</dbReference>
<dbReference type="Proteomes" id="UP001374535">
    <property type="component" value="Chromosome 5"/>
</dbReference>
<evidence type="ECO:0000256" key="18">
    <source>
        <dbReference type="SAM" id="MobiDB-lite"/>
    </source>
</evidence>
<dbReference type="Pfam" id="PF14223">
    <property type="entry name" value="Retrotran_gag_2"/>
    <property type="match status" value="1"/>
</dbReference>
<evidence type="ECO:0000256" key="1">
    <source>
        <dbReference type="ARBA" id="ARBA00001962"/>
    </source>
</evidence>
<dbReference type="Gene3D" id="3.90.380.10">
    <property type="entry name" value="Naphthalene 1,2-dioxygenase Alpha Subunit, Chain A, domain 1"/>
    <property type="match status" value="2"/>
</dbReference>
<dbReference type="InterPro" id="IPR001584">
    <property type="entry name" value="Integrase_cat-core"/>
</dbReference>
<organism evidence="21 22">
    <name type="scientific">Vigna mungo</name>
    <name type="common">Black gram</name>
    <name type="synonym">Phaseolus mungo</name>
    <dbReference type="NCBI Taxonomy" id="3915"/>
    <lineage>
        <taxon>Eukaryota</taxon>
        <taxon>Viridiplantae</taxon>
        <taxon>Streptophyta</taxon>
        <taxon>Embryophyta</taxon>
        <taxon>Tracheophyta</taxon>
        <taxon>Spermatophyta</taxon>
        <taxon>Magnoliopsida</taxon>
        <taxon>eudicotyledons</taxon>
        <taxon>Gunneridae</taxon>
        <taxon>Pentapetalae</taxon>
        <taxon>rosids</taxon>
        <taxon>fabids</taxon>
        <taxon>Fabales</taxon>
        <taxon>Fabaceae</taxon>
        <taxon>Papilionoideae</taxon>
        <taxon>50 kb inversion clade</taxon>
        <taxon>NPAAA clade</taxon>
        <taxon>indigoferoid/millettioid clade</taxon>
        <taxon>Phaseoleae</taxon>
        <taxon>Vigna</taxon>
    </lineage>
</organism>
<dbReference type="InterPro" id="IPR012337">
    <property type="entry name" value="RNaseH-like_sf"/>
</dbReference>
<comment type="function">
    <text evidence="2">Catalyzes the first step of the osmoprotectant glycine betaine synthesis.</text>
</comment>
<dbReference type="InterPro" id="IPR057670">
    <property type="entry name" value="SH3_retrovirus"/>
</dbReference>
<feature type="compositionally biased region" description="Basic residues" evidence="18">
    <location>
        <begin position="659"/>
        <end position="674"/>
    </location>
</feature>
<evidence type="ECO:0000256" key="2">
    <source>
        <dbReference type="ARBA" id="ARBA00002149"/>
    </source>
</evidence>
<reference evidence="21 22" key="1">
    <citation type="journal article" date="2023" name="Life. Sci Alliance">
        <title>Evolutionary insights into 3D genome organization and epigenetic landscape of Vigna mungo.</title>
        <authorList>
            <person name="Junaid A."/>
            <person name="Singh B."/>
            <person name="Bhatia S."/>
        </authorList>
    </citation>
    <scope>NUCLEOTIDE SEQUENCE [LARGE SCALE GENOMIC DNA]</scope>
    <source>
        <strain evidence="21">Urdbean</strain>
    </source>
</reference>
<dbReference type="EC" id="1.14.15.7" evidence="6"/>
<dbReference type="GO" id="GO:0003676">
    <property type="term" value="F:nucleic acid binding"/>
    <property type="evidence" value="ECO:0007669"/>
    <property type="project" value="InterPro"/>
</dbReference>
<dbReference type="Pfam" id="PF00355">
    <property type="entry name" value="Rieske"/>
    <property type="match status" value="1"/>
</dbReference>
<dbReference type="FunFam" id="1.25.40.10:FF:000196">
    <property type="entry name" value="Pentatricopeptide repeat-containing protein At4g14850"/>
    <property type="match status" value="1"/>
</dbReference>
<feature type="domain" description="Integrase catalytic" evidence="19">
    <location>
        <begin position="873"/>
        <end position="1049"/>
    </location>
</feature>
<dbReference type="GO" id="GO:0005506">
    <property type="term" value="F:iron ion binding"/>
    <property type="evidence" value="ECO:0007669"/>
    <property type="project" value="InterPro"/>
</dbReference>
<evidence type="ECO:0000256" key="13">
    <source>
        <dbReference type="ARBA" id="ARBA00023004"/>
    </source>
</evidence>
<dbReference type="SUPFAM" id="SSF55961">
    <property type="entry name" value="Bet v1-like"/>
    <property type="match status" value="1"/>
</dbReference>
<evidence type="ECO:0000256" key="4">
    <source>
        <dbReference type="ARBA" id="ARBA00004866"/>
    </source>
</evidence>
<dbReference type="PANTHER" id="PTHR43756">
    <property type="entry name" value="CHOLINE MONOOXYGENASE, CHLOROPLASTIC"/>
    <property type="match status" value="1"/>
</dbReference>
<dbReference type="PROSITE" id="PS50994">
    <property type="entry name" value="INTEGRASE"/>
    <property type="match status" value="1"/>
</dbReference>
<dbReference type="InterPro" id="IPR013103">
    <property type="entry name" value="RVT_2"/>
</dbReference>
<keyword evidence="22" id="KW-1185">Reference proteome</keyword>
<evidence type="ECO:0000256" key="11">
    <source>
        <dbReference type="ARBA" id="ARBA00022946"/>
    </source>
</evidence>
<accession>A0AAQ3S101</accession>
<evidence type="ECO:0000256" key="17">
    <source>
        <dbReference type="PROSITE-ProRule" id="PRU00708"/>
    </source>
</evidence>
<feature type="repeat" description="PPR" evidence="17">
    <location>
        <begin position="310"/>
        <end position="344"/>
    </location>
</feature>
<evidence type="ECO:0000259" key="19">
    <source>
        <dbReference type="PROSITE" id="PS50994"/>
    </source>
</evidence>
<dbReference type="GO" id="GO:0009570">
    <property type="term" value="C:chloroplast stroma"/>
    <property type="evidence" value="ECO:0007669"/>
    <property type="project" value="UniProtKB-SubCell"/>
</dbReference>
<evidence type="ECO:0000256" key="15">
    <source>
        <dbReference type="ARBA" id="ARBA00034078"/>
    </source>
</evidence>
<feature type="repeat" description="PPR" evidence="17">
    <location>
        <begin position="411"/>
        <end position="445"/>
    </location>
</feature>
<evidence type="ECO:0000256" key="10">
    <source>
        <dbReference type="ARBA" id="ARBA00022737"/>
    </source>
</evidence>
<comment type="subcellular location">
    <subcellularLocation>
        <location evidence="3">Plastid</location>
        <location evidence="3">Chloroplast stroma</location>
    </subcellularLocation>
</comment>
<keyword evidence="14" id="KW-0411">Iron-sulfur</keyword>
<sequence>MNASLTRNPSFCLRNQNFRPFSSHKLCLANALRVLNLVSPQKRGADVKSRESHLRLIENTLENNATVTIPLGHNSPTLSSTTEMDIHSSVLHVGKQCNHLESFSTEIYLRSLSQAVSSSGSKRDLWGGIQYHCLAITTGFIANVYVGSSLITFYSRCALLDDACRVFEEMPVRNVVSWTAIISGFAQAWRVDMCLELLHQMRGSDLRPNYFTYTSLLSACMGSGALEYGRCAHCQIIHLGFHSYLHINNALVGMYSKCGAIDEALYIFENMEGRDVVTWNTMISGYAQHGLAQEAFSLFEEMIKQGINPDAVTYLGVLSSCRHGGLVKEGQVYFNSMIEQGVQPDLYHYSCIVDLLGRAGLVLEARDFVQNMPVFPNAVIWGSLLSSSRLHGSVEIGIHAAENRLLLEPGCSATLQQLANLYGRVGRWNEAARVRKLMKDKDLKPNQERALKGKHSLESEKVVHNAEQRIRNQGFKDAQPPEPDQQLRDKRKKDSKALFIIQQALDDEIFPRIVSATTSKMVWDTIKQEYLGDKKVITVRLQSLRREFETTLMTDKESVQEYLSHVSTVVQQMRSYGETMTNEHVVGKVLRSLTNKYDHVVAAIEESKDMADYTFDELMGSLQAHEERLNRNGEKKEEKAFHVKGESLNKEKTGQFSGRGRRRAGSRGRGRGRGLNKEGKEQSYKGSLKCYYCKKLDHKEASCWKKEEDEQKGDQKSNFVENEQKLFLAQSAAGNDAGGGVELNESLKSKVRLGDGKQLEVEGRGTIEIKTEQGNTKLLYDVQYVPNLAHNLLSVGQLLNSGYSVLFDNDFCLICDKKSKEVVVKIIMGRNRMYGHLNVQGLKLLSSKDMVQGLPKIGELELCEGCLYGRQSKGPFPSGRAWRASESLELLHADLCGPMQTVSLGGSKYFLLITDDYSRMSWVYFLKAKFEAFEKFKIFKAMVEKQSGLCVKALRTDRGGEFLSNEFITFCEEQGIRRELTAPYTPEQNGVAERKNGTVVEMARNMLKAKGVPNNLWCEAVATAVYILNVSPTKAVMNMTPFEAWRGKKPSVSHLRVFGCTTYALVDLRSKLDDKSLKCVFIGYCTQSKAYRLYNPLTSKVMNWEQIESLDSTQQKTVGTNDSGVDVIMPTNDQQSPSPPTTPSSSNHSSSPSSSPSSSSSSNNSAPRRYRTLVDLYANCDFALMAADPTRFDEAKDNVEWQVAMKEEIKSIQKNETWKLVDIPQEKIVIGLKWEEGIDFEETFSPVARFETIRVILALAAQWKLDVFQLDVKSAFLNGDLQEEVFVEQPLDFVKDGEEGKVYKLQKALYGLKQAPRAWYTKIDSFFRQNQFERNVQTSQTQRLVHHFNPKTPIEEAITPPTSWYTDPSFFHLELDRVFYRGWQVVGSTEQIKDPRDYFTGRLGDVEYLVCRDDSGMVRAFHNVCRHHASLLAYGSGKKSCFVCPYHGWTYGFNGALLKATRISGMRNFNVNDFGLLPIKVATWGPFILLNLEKENLSQKEVDSHNLSKEWLGSCSEVLSSSGIDSSLSYVCRREYTIECNWKVFCDNYLDGGYHVPYAHKGLASGLKMDSYSITMFEKVSIQSCEGSSEKSEENYDRLGRKAIYAFIYPNFMINRYGPWMDTNLVVPLGPNKCQVIFDYYLERSLKNDTDFVEKSLQDSEKVQIEDVVLCEGVQKGLQSPAYSVGRYAPTVELAMHHFHCLLYENLTK</sequence>
<dbReference type="Gene3D" id="3.30.420.10">
    <property type="entry name" value="Ribonuclease H-like superfamily/Ribonuclease H"/>
    <property type="match status" value="1"/>
</dbReference>
<comment type="similarity">
    <text evidence="5">Belongs to the choline monooxygenase family.</text>
</comment>
<evidence type="ECO:0000256" key="16">
    <source>
        <dbReference type="ARBA" id="ARBA00049097"/>
    </source>
</evidence>
<evidence type="ECO:0000256" key="3">
    <source>
        <dbReference type="ARBA" id="ARBA00004470"/>
    </source>
</evidence>
<evidence type="ECO:0000256" key="9">
    <source>
        <dbReference type="ARBA" id="ARBA00022723"/>
    </source>
</evidence>
<feature type="repeat" description="PPR" evidence="17">
    <location>
        <begin position="174"/>
        <end position="208"/>
    </location>
</feature>
<evidence type="ECO:0000259" key="20">
    <source>
        <dbReference type="PROSITE" id="PS51296"/>
    </source>
</evidence>
<evidence type="ECO:0000256" key="8">
    <source>
        <dbReference type="ARBA" id="ARBA00022714"/>
    </source>
</evidence>
<dbReference type="Pfam" id="PF00848">
    <property type="entry name" value="Ring_hydroxyl_A"/>
    <property type="match status" value="1"/>
</dbReference>
<keyword evidence="10" id="KW-0677">Repeat</keyword>
<dbReference type="GO" id="GO:0019133">
    <property type="term" value="F:choline monooxygenase activity"/>
    <property type="evidence" value="ECO:0007669"/>
    <property type="project" value="UniProtKB-EC"/>
</dbReference>
<dbReference type="InterPro" id="IPR036397">
    <property type="entry name" value="RNaseH_sf"/>
</dbReference>
<feature type="region of interest" description="Disordered" evidence="18">
    <location>
        <begin position="470"/>
        <end position="493"/>
    </location>
</feature>